<keyword evidence="4" id="KW-0460">Magnesium</keyword>
<sequence>MDFVDQASIHVKAGDGGAGCVSFRRERYVPKGGPDGGDGGDGGSVVFRVDPGLNTLQPFRYRRRFFAPRGAPGRGKNQHGKSGADLVVRVPPGTVVIDEATGLVLRDLTRPGETWVAARG</sequence>
<dbReference type="GO" id="GO:0005525">
    <property type="term" value="F:GTP binding"/>
    <property type="evidence" value="ECO:0007669"/>
    <property type="project" value="UniProtKB-KW"/>
</dbReference>
<keyword evidence="2" id="KW-0547">Nucleotide-binding</keyword>
<keyword evidence="5" id="KW-0342">GTP-binding</keyword>
<evidence type="ECO:0000313" key="7">
    <source>
        <dbReference type="EMBL" id="NDY41886.1"/>
    </source>
</evidence>
<dbReference type="Gene3D" id="2.70.210.12">
    <property type="entry name" value="GTP1/OBG domain"/>
    <property type="match status" value="1"/>
</dbReference>
<dbReference type="InterPro" id="IPR036726">
    <property type="entry name" value="GTP1_OBG_dom_sf"/>
</dbReference>
<evidence type="ECO:0000256" key="3">
    <source>
        <dbReference type="ARBA" id="ARBA00022801"/>
    </source>
</evidence>
<dbReference type="EMBL" id="JAAGRR010000022">
    <property type="protein sequence ID" value="NDY41886.1"/>
    <property type="molecule type" value="Genomic_DNA"/>
</dbReference>
<reference evidence="7 8" key="1">
    <citation type="submission" date="2020-02" db="EMBL/GenBank/DDBJ databases">
        <title>Comparative genomics of sulfur disproportionating microorganisms.</title>
        <authorList>
            <person name="Ward L.M."/>
            <person name="Bertran E."/>
            <person name="Johnston D.T."/>
        </authorList>
    </citation>
    <scope>NUCLEOTIDE SEQUENCE [LARGE SCALE GENOMIC DNA]</scope>
    <source>
        <strain evidence="7 8">DSM 100025</strain>
    </source>
</reference>
<dbReference type="PROSITE" id="PS51883">
    <property type="entry name" value="OBG"/>
    <property type="match status" value="1"/>
</dbReference>
<evidence type="ECO:0000259" key="6">
    <source>
        <dbReference type="PROSITE" id="PS51883"/>
    </source>
</evidence>
<evidence type="ECO:0000256" key="5">
    <source>
        <dbReference type="ARBA" id="ARBA00023134"/>
    </source>
</evidence>
<gene>
    <name evidence="7" type="ORF">G3N55_03360</name>
</gene>
<keyword evidence="3" id="KW-0378">Hydrolase</keyword>
<name>A0A6N9TTR1_DISTH</name>
<dbReference type="SUPFAM" id="SSF82051">
    <property type="entry name" value="Obg GTP-binding protein N-terminal domain"/>
    <property type="match status" value="1"/>
</dbReference>
<evidence type="ECO:0000256" key="4">
    <source>
        <dbReference type="ARBA" id="ARBA00022842"/>
    </source>
</evidence>
<evidence type="ECO:0000256" key="1">
    <source>
        <dbReference type="ARBA" id="ARBA00022490"/>
    </source>
</evidence>
<organism evidence="7 8">
    <name type="scientific">Dissulfurirhabdus thermomarina</name>
    <dbReference type="NCBI Taxonomy" id="1765737"/>
    <lineage>
        <taxon>Bacteria</taxon>
        <taxon>Deltaproteobacteria</taxon>
        <taxon>Dissulfurirhabdaceae</taxon>
        <taxon>Dissulfurirhabdus</taxon>
    </lineage>
</organism>
<dbReference type="InterPro" id="IPR045086">
    <property type="entry name" value="OBG_GTPase"/>
</dbReference>
<dbReference type="Pfam" id="PF01018">
    <property type="entry name" value="GTP1_OBG"/>
    <property type="match status" value="1"/>
</dbReference>
<feature type="domain" description="Obg" evidence="6">
    <location>
        <begin position="1"/>
        <end position="120"/>
    </location>
</feature>
<proteinExistence type="predicted"/>
<comment type="caution">
    <text evidence="7">The sequence shown here is derived from an EMBL/GenBank/DDBJ whole genome shotgun (WGS) entry which is preliminary data.</text>
</comment>
<evidence type="ECO:0000313" key="8">
    <source>
        <dbReference type="Proteomes" id="UP000469346"/>
    </source>
</evidence>
<dbReference type="AlphaFoldDB" id="A0A6N9TTR1"/>
<accession>A0A6N9TTR1</accession>
<dbReference type="GO" id="GO:0042254">
    <property type="term" value="P:ribosome biogenesis"/>
    <property type="evidence" value="ECO:0007669"/>
    <property type="project" value="UniProtKB-UniRule"/>
</dbReference>
<dbReference type="FunFam" id="2.70.210.12:FF:000001">
    <property type="entry name" value="GTPase Obg"/>
    <property type="match status" value="1"/>
</dbReference>
<dbReference type="Proteomes" id="UP000469346">
    <property type="component" value="Unassembled WGS sequence"/>
</dbReference>
<dbReference type="PANTHER" id="PTHR11702:SF31">
    <property type="entry name" value="MITOCHONDRIAL RIBOSOME-ASSOCIATED GTPASE 2"/>
    <property type="match status" value="1"/>
</dbReference>
<protein>
    <submittedName>
        <fullName evidence="7">GTPase ObgE</fullName>
    </submittedName>
</protein>
<keyword evidence="1" id="KW-0963">Cytoplasm</keyword>
<dbReference type="InterPro" id="IPR006169">
    <property type="entry name" value="GTP1_OBG_dom"/>
</dbReference>
<keyword evidence="8" id="KW-1185">Reference proteome</keyword>
<feature type="non-terminal residue" evidence="7">
    <location>
        <position position="120"/>
    </location>
</feature>
<dbReference type="PANTHER" id="PTHR11702">
    <property type="entry name" value="DEVELOPMENTALLY REGULATED GTP-BINDING PROTEIN-RELATED"/>
    <property type="match status" value="1"/>
</dbReference>
<evidence type="ECO:0000256" key="2">
    <source>
        <dbReference type="ARBA" id="ARBA00022741"/>
    </source>
</evidence>
<dbReference type="GO" id="GO:0003924">
    <property type="term" value="F:GTPase activity"/>
    <property type="evidence" value="ECO:0007669"/>
    <property type="project" value="InterPro"/>
</dbReference>